<dbReference type="OrthoDB" id="9804019at2"/>
<evidence type="ECO:0000256" key="6">
    <source>
        <dbReference type="PROSITE-ProRule" id="PRU00169"/>
    </source>
</evidence>
<dbReference type="InterPro" id="IPR025943">
    <property type="entry name" value="Sigma_54_int_dom_ATP-bd_2"/>
</dbReference>
<dbReference type="RefSeq" id="WP_018938471.1">
    <property type="nucleotide sequence ID" value="NZ_CP011367.1"/>
</dbReference>
<feature type="domain" description="Sigma-54 factor interaction" evidence="8">
    <location>
        <begin position="141"/>
        <end position="368"/>
    </location>
</feature>
<reference evidence="10 11" key="1">
    <citation type="submission" date="2015-04" db="EMBL/GenBank/DDBJ databases">
        <title>Complete Sequence for the Genome of the Thioalkalivibrio versutus D301.</title>
        <authorList>
            <person name="Mu T."/>
            <person name="Zhou J."/>
            <person name="Xu X."/>
        </authorList>
    </citation>
    <scope>NUCLEOTIDE SEQUENCE [LARGE SCALE GENOMIC DNA]</scope>
    <source>
        <strain evidence="10 11">D301</strain>
    </source>
</reference>
<dbReference type="SUPFAM" id="SSF52540">
    <property type="entry name" value="P-loop containing nucleoside triphosphate hydrolases"/>
    <property type="match status" value="1"/>
</dbReference>
<dbReference type="InterPro" id="IPR003593">
    <property type="entry name" value="AAA+_ATPase"/>
</dbReference>
<name>A0A0G3G0C4_9GAMM</name>
<dbReference type="Pfam" id="PF25601">
    <property type="entry name" value="AAA_lid_14"/>
    <property type="match status" value="1"/>
</dbReference>
<keyword evidence="2" id="KW-0067">ATP-binding</keyword>
<dbReference type="Gene3D" id="1.10.8.60">
    <property type="match status" value="1"/>
</dbReference>
<organism evidence="10 11">
    <name type="scientific">Thioalkalivibrio versutus</name>
    <dbReference type="NCBI Taxonomy" id="106634"/>
    <lineage>
        <taxon>Bacteria</taxon>
        <taxon>Pseudomonadati</taxon>
        <taxon>Pseudomonadota</taxon>
        <taxon>Gammaproteobacteria</taxon>
        <taxon>Chromatiales</taxon>
        <taxon>Ectothiorhodospiraceae</taxon>
        <taxon>Thioalkalivibrio</taxon>
    </lineage>
</organism>
<feature type="region of interest" description="Disordered" evidence="7">
    <location>
        <begin position="116"/>
        <end position="141"/>
    </location>
</feature>
<feature type="domain" description="Response regulatory" evidence="9">
    <location>
        <begin position="3"/>
        <end position="113"/>
    </location>
</feature>
<dbReference type="GO" id="GO:0006355">
    <property type="term" value="P:regulation of DNA-templated transcription"/>
    <property type="evidence" value="ECO:0007669"/>
    <property type="project" value="InterPro"/>
</dbReference>
<dbReference type="Gene3D" id="3.40.50.2300">
    <property type="match status" value="1"/>
</dbReference>
<dbReference type="SUPFAM" id="SSF52172">
    <property type="entry name" value="CheY-like"/>
    <property type="match status" value="1"/>
</dbReference>
<dbReference type="InterPro" id="IPR001789">
    <property type="entry name" value="Sig_transdc_resp-reg_receiver"/>
</dbReference>
<dbReference type="Pfam" id="PF00158">
    <property type="entry name" value="Sigma54_activat"/>
    <property type="match status" value="1"/>
</dbReference>
<dbReference type="Pfam" id="PF00072">
    <property type="entry name" value="Response_reg"/>
    <property type="match status" value="1"/>
</dbReference>
<dbReference type="GO" id="GO:0005524">
    <property type="term" value="F:ATP binding"/>
    <property type="evidence" value="ECO:0007669"/>
    <property type="project" value="UniProtKB-KW"/>
</dbReference>
<dbReference type="PROSITE" id="PS00688">
    <property type="entry name" value="SIGMA54_INTERACT_3"/>
    <property type="match status" value="1"/>
</dbReference>
<dbReference type="GO" id="GO:0003677">
    <property type="term" value="F:DNA binding"/>
    <property type="evidence" value="ECO:0007669"/>
    <property type="project" value="UniProtKB-KW"/>
</dbReference>
<accession>A0A0G3G0C4</accession>
<protein>
    <submittedName>
        <fullName evidence="10">Fis family transcriptional regulator</fullName>
    </submittedName>
</protein>
<dbReference type="Proteomes" id="UP000064201">
    <property type="component" value="Chromosome"/>
</dbReference>
<evidence type="ECO:0000313" key="11">
    <source>
        <dbReference type="Proteomes" id="UP000064201"/>
    </source>
</evidence>
<evidence type="ECO:0000259" key="9">
    <source>
        <dbReference type="PROSITE" id="PS50110"/>
    </source>
</evidence>
<evidence type="ECO:0000256" key="1">
    <source>
        <dbReference type="ARBA" id="ARBA00022741"/>
    </source>
</evidence>
<keyword evidence="5" id="KW-0804">Transcription</keyword>
<evidence type="ECO:0000256" key="4">
    <source>
        <dbReference type="ARBA" id="ARBA00023125"/>
    </source>
</evidence>
<dbReference type="KEGG" id="tvr:TVD_04310"/>
<evidence type="ECO:0000256" key="7">
    <source>
        <dbReference type="SAM" id="MobiDB-lite"/>
    </source>
</evidence>
<evidence type="ECO:0000256" key="2">
    <source>
        <dbReference type="ARBA" id="ARBA00022840"/>
    </source>
</evidence>
<proteinExistence type="predicted"/>
<dbReference type="PANTHER" id="PTHR32071">
    <property type="entry name" value="TRANSCRIPTIONAL REGULATORY PROTEIN"/>
    <property type="match status" value="1"/>
</dbReference>
<keyword evidence="11" id="KW-1185">Reference proteome</keyword>
<evidence type="ECO:0000256" key="5">
    <source>
        <dbReference type="ARBA" id="ARBA00023163"/>
    </source>
</evidence>
<dbReference type="InterPro" id="IPR027417">
    <property type="entry name" value="P-loop_NTPase"/>
</dbReference>
<keyword evidence="6" id="KW-0597">Phosphoprotein</keyword>
<dbReference type="STRING" id="106634.TVD_04310"/>
<dbReference type="InterPro" id="IPR025944">
    <property type="entry name" value="Sigma_54_int_dom_CS"/>
</dbReference>
<keyword evidence="4" id="KW-0238">DNA-binding</keyword>
<dbReference type="PATRIC" id="fig|106634.4.peg.879"/>
<dbReference type="PROSITE" id="PS00676">
    <property type="entry name" value="SIGMA54_INTERACT_2"/>
    <property type="match status" value="1"/>
</dbReference>
<evidence type="ECO:0000313" key="10">
    <source>
        <dbReference type="EMBL" id="AKJ94640.1"/>
    </source>
</evidence>
<evidence type="ECO:0000259" key="8">
    <source>
        <dbReference type="PROSITE" id="PS50045"/>
    </source>
</evidence>
<dbReference type="GO" id="GO:0000160">
    <property type="term" value="P:phosphorelay signal transduction system"/>
    <property type="evidence" value="ECO:0007669"/>
    <property type="project" value="InterPro"/>
</dbReference>
<dbReference type="InterPro" id="IPR058031">
    <property type="entry name" value="AAA_lid_NorR"/>
</dbReference>
<dbReference type="SMART" id="SM00448">
    <property type="entry name" value="REC"/>
    <property type="match status" value="1"/>
</dbReference>
<dbReference type="PROSITE" id="PS50110">
    <property type="entry name" value="RESPONSE_REGULATORY"/>
    <property type="match status" value="1"/>
</dbReference>
<dbReference type="SMART" id="SM00382">
    <property type="entry name" value="AAA"/>
    <property type="match status" value="1"/>
</dbReference>
<dbReference type="PROSITE" id="PS50045">
    <property type="entry name" value="SIGMA54_INTERACT_4"/>
    <property type="match status" value="1"/>
</dbReference>
<dbReference type="CDD" id="cd00009">
    <property type="entry name" value="AAA"/>
    <property type="match status" value="1"/>
</dbReference>
<keyword evidence="1" id="KW-0547">Nucleotide-binding</keyword>
<dbReference type="InterPro" id="IPR011006">
    <property type="entry name" value="CheY-like_superfamily"/>
</dbReference>
<dbReference type="FunFam" id="3.40.50.300:FF:000006">
    <property type="entry name" value="DNA-binding transcriptional regulator NtrC"/>
    <property type="match status" value="1"/>
</dbReference>
<dbReference type="CDD" id="cd00156">
    <property type="entry name" value="REC"/>
    <property type="match status" value="1"/>
</dbReference>
<sequence length="453" mass="49767">MTRILLVDDEAPIRRAVRRFLEHHGFEVGVAENLAEARALAAADPYDLQLVDLRLPDGEGIELLPEFAHTPTVIMTSYASVPSAVNAMKEGAADYIAKPFDHDALLLTLRAALRERAERDRPNTEPDDEGTDSAPRPGLGLIGESQAMQQLRDQIRRVAMTHSTVLLRGESGTGKELAARALHELSPRASGPFVAVNCATIPEGLVEAELFGHAQGAYTGAVKARTGLIQSAHGGTLFLDEIGELAPAAQARLLRVLQDGELRPVGSNENLKVDVRLLAATHRDLEAMIEEQAFRADLYYRLRVLELSIPPLRERREDIIPLARHFLEALAGSGPVPQLSHAARQALESQDWPGNVRELANALERGWVLSPDGCIEADHMGLSTGTPARDDEIPNPAFPTRKGKGSSLNEYFRHFVQENQGSMTETELARALGISRKTLWERRQRENLPRPRG</sequence>
<gene>
    <name evidence="10" type="ORF">TVD_04310</name>
</gene>
<keyword evidence="3" id="KW-0805">Transcription regulation</keyword>
<feature type="modified residue" description="4-aspartylphosphate" evidence="6">
    <location>
        <position position="52"/>
    </location>
</feature>
<dbReference type="PANTHER" id="PTHR32071:SF117">
    <property type="entry name" value="PTS-DEPENDENT DIHYDROXYACETONE KINASE OPERON REGULATORY PROTEIN-RELATED"/>
    <property type="match status" value="1"/>
</dbReference>
<feature type="region of interest" description="Disordered" evidence="7">
    <location>
        <begin position="382"/>
        <end position="404"/>
    </location>
</feature>
<evidence type="ECO:0000256" key="3">
    <source>
        <dbReference type="ARBA" id="ARBA00023015"/>
    </source>
</evidence>
<dbReference type="AlphaFoldDB" id="A0A0G3G0C4"/>
<dbReference type="InterPro" id="IPR002078">
    <property type="entry name" value="Sigma_54_int"/>
</dbReference>
<dbReference type="EMBL" id="CP011367">
    <property type="protein sequence ID" value="AKJ94640.1"/>
    <property type="molecule type" value="Genomic_DNA"/>
</dbReference>
<dbReference type="Gene3D" id="3.40.50.300">
    <property type="entry name" value="P-loop containing nucleotide triphosphate hydrolases"/>
    <property type="match status" value="1"/>
</dbReference>